<dbReference type="GO" id="GO:0004591">
    <property type="term" value="F:oxoglutarate dehydrogenase (succinyl-transferring) activity"/>
    <property type="evidence" value="ECO:0007669"/>
    <property type="project" value="UniProtKB-EC"/>
</dbReference>
<organism evidence="7 8">
    <name type="scientific">Chlamydia suis</name>
    <dbReference type="NCBI Taxonomy" id="83559"/>
    <lineage>
        <taxon>Bacteria</taxon>
        <taxon>Pseudomonadati</taxon>
        <taxon>Chlamydiota</taxon>
        <taxon>Chlamydiia</taxon>
        <taxon>Chlamydiales</taxon>
        <taxon>Chlamydiaceae</taxon>
        <taxon>Chlamydia/Chlamydophila group</taxon>
        <taxon>Chlamydia</taxon>
    </lineage>
</organism>
<accession>A0AAQ0J696</accession>
<evidence type="ECO:0000256" key="1">
    <source>
        <dbReference type="ARBA" id="ARBA00001964"/>
    </source>
</evidence>
<proteinExistence type="predicted"/>
<dbReference type="Gene3D" id="3.40.50.11610">
    <property type="entry name" value="Multifunctional 2-oxoglutarate metabolism enzyme, C-terminal domain"/>
    <property type="match status" value="1"/>
</dbReference>
<dbReference type="SUPFAM" id="SSF52518">
    <property type="entry name" value="Thiamin diphosphate-binding fold (THDP-binding)"/>
    <property type="match status" value="2"/>
</dbReference>
<name>A0AAQ0J696_9CHLA</name>
<sequence>MDSDFAKHVHSSDIDWIESLFERFEKQESIDASWKYFFEGYQVGKADGGSTADTNEQAIEALQEKKAQSLLMIYRHYGYLQGQISPITSVEESPLVTEKVRGFDLQEEIPSLGLLSQPFVRIADFIQVLKDKYCRSIAVETLNCSPEIQEYIWQLMEGEKTVLTKEDLLSRYRELKRAVAFEEFLQVKFTGQKRFSLEGGECLIPMLEHLIAVGAQQGTNRYVMGMPHRGRLNVLANIFGKPYRQIFLEFEDAPLMRGIQSVGDVKYHKGYVANRPKQNVMMALLPNPSHLEAVDPVVEGAVAAIQRQGESGKEQSCLAVLMHGDAALSGQGVVYETFQLSGIPGYSTEGTLHIVVNNQIGFTAQPRESRSTPYCTDIAKMMGIPVFRVNGEDVLASLQAVEYAMRVRERFHCDVIIDLCCYRKYGHNESDDPSVTTPFLYEEIKKKKPVSLLFRETLLAHPEWMISSHELDQIDEEIAHVLTQEFASLKDLRIDQLDAKACIHCSRMAAGELLVDNVDASLDKDTLFDVSAKLCDIPEHFTPHPKIQSLLNKRMSMANGDIGYDWGMAEEVAFASLLQEGFSLRLSGQDSIRGTFSQRQLVWTDTRTGDTFSPLYHLSSSQGRVELYNSPLSEYAVLGFEYGYAQQAEKTLVIWEAQFGDFSNGAQIIFDQYISSGIQKWDLHSDVVVLLPHGYEGQGPEHSSARIERYLQLASDWNFQVALPSTPVQYFRILREHTKRDLSLPLIVFSPKMLLRHPQCVSSIEEFGVKGGFKPFLEELSPNYLASILVFCSGKIYYDYRASLPKECEHTFACIRVESLYPLYLEDLLALIGKYPQVKHYVWLQEEPQNMGIFSYFSLATDEIFPSKLQCVCRPRSSSTATGSASLSQKELSTLMETLFSIGRE</sequence>
<dbReference type="Gene3D" id="3.40.50.12470">
    <property type="match status" value="1"/>
</dbReference>
<protein>
    <recommendedName>
        <fullName evidence="3">oxoglutarate dehydrogenase (succinyl-transferring)</fullName>
        <ecNumber evidence="3">1.2.4.2</ecNumber>
    </recommendedName>
</protein>
<dbReference type="PANTHER" id="PTHR23152:SF4">
    <property type="entry name" value="2-OXOADIPATE DEHYDROGENASE COMPLEX COMPONENT E1"/>
    <property type="match status" value="1"/>
</dbReference>
<dbReference type="Pfam" id="PF02779">
    <property type="entry name" value="Transket_pyr"/>
    <property type="match status" value="1"/>
</dbReference>
<keyword evidence="4 7" id="KW-0560">Oxidoreductase</keyword>
<dbReference type="PIRSF" id="PIRSF000157">
    <property type="entry name" value="Oxoglu_dh_E1"/>
    <property type="match status" value="1"/>
</dbReference>
<dbReference type="EMBL" id="CP063185">
    <property type="protein sequence ID" value="QYC74056.1"/>
    <property type="molecule type" value="Genomic_DNA"/>
</dbReference>
<dbReference type="CDD" id="cd02016">
    <property type="entry name" value="TPP_E1_OGDC_like"/>
    <property type="match status" value="1"/>
</dbReference>
<dbReference type="NCBIfam" id="NF006914">
    <property type="entry name" value="PRK09404.1"/>
    <property type="match status" value="1"/>
</dbReference>
<evidence type="ECO:0000256" key="3">
    <source>
        <dbReference type="ARBA" id="ARBA00012280"/>
    </source>
</evidence>
<dbReference type="InterPro" id="IPR031717">
    <property type="entry name" value="ODO-1/KGD_C"/>
</dbReference>
<dbReference type="GO" id="GO:0030976">
    <property type="term" value="F:thiamine pyrophosphate binding"/>
    <property type="evidence" value="ECO:0007669"/>
    <property type="project" value="InterPro"/>
</dbReference>
<dbReference type="Proteomes" id="UP000825134">
    <property type="component" value="Chromosome"/>
</dbReference>
<dbReference type="InterPro" id="IPR029061">
    <property type="entry name" value="THDP-binding"/>
</dbReference>
<reference evidence="7" key="1">
    <citation type="journal article" date="2021" name="Front. Microbiol.">
        <title>Generation of Tetracycline and Rifamycin Resistant Chlamydia Suis Recombinants.</title>
        <authorList>
            <person name="Marti H."/>
            <person name="Bommana S."/>
            <person name="Read T.D."/>
            <person name="Pesch T."/>
            <person name="Prahauser B."/>
            <person name="Dean D."/>
            <person name="Borel N."/>
        </authorList>
    </citation>
    <scope>NUCLEOTIDE SEQUENCE</scope>
    <source>
        <strain evidence="7">208.1</strain>
    </source>
</reference>
<dbReference type="RefSeq" id="WP_080121969.1">
    <property type="nucleotide sequence ID" value="NZ_CP063062.1"/>
</dbReference>
<dbReference type="PANTHER" id="PTHR23152">
    <property type="entry name" value="2-OXOGLUTARATE DEHYDROGENASE"/>
    <property type="match status" value="1"/>
</dbReference>
<dbReference type="Pfam" id="PF00676">
    <property type="entry name" value="E1_dh"/>
    <property type="match status" value="1"/>
</dbReference>
<dbReference type="GO" id="GO:0006099">
    <property type="term" value="P:tricarboxylic acid cycle"/>
    <property type="evidence" value="ECO:0007669"/>
    <property type="project" value="TreeGrafter"/>
</dbReference>
<evidence type="ECO:0000313" key="7">
    <source>
        <dbReference type="EMBL" id="QYC74056.1"/>
    </source>
</evidence>
<feature type="domain" description="Transketolase-like pyrimidine-binding" evidence="6">
    <location>
        <begin position="564"/>
        <end position="757"/>
    </location>
</feature>
<dbReference type="GO" id="GO:0045252">
    <property type="term" value="C:oxoglutarate dehydrogenase complex"/>
    <property type="evidence" value="ECO:0007669"/>
    <property type="project" value="TreeGrafter"/>
</dbReference>
<dbReference type="AlphaFoldDB" id="A0AAQ0J696"/>
<dbReference type="InterPro" id="IPR001017">
    <property type="entry name" value="DH_E1"/>
</dbReference>
<evidence type="ECO:0000256" key="5">
    <source>
        <dbReference type="ARBA" id="ARBA00023052"/>
    </source>
</evidence>
<evidence type="ECO:0000256" key="4">
    <source>
        <dbReference type="ARBA" id="ARBA00023002"/>
    </source>
</evidence>
<dbReference type="NCBIfam" id="NF008907">
    <property type="entry name" value="PRK12270.1"/>
    <property type="match status" value="1"/>
</dbReference>
<gene>
    <name evidence="7" type="ORF">INQ84_02900</name>
</gene>
<comment type="function">
    <text evidence="2">E1 component of the 2-oxoglutarate dehydrogenase (OGDH) complex which catalyzes the decarboxylation of 2-oxoglutarate, the first step in the conversion of 2-oxoglutarate to succinyl-CoA and CO(2).</text>
</comment>
<evidence type="ECO:0000259" key="6">
    <source>
        <dbReference type="SMART" id="SM00861"/>
    </source>
</evidence>
<dbReference type="SMART" id="SM00861">
    <property type="entry name" value="Transket_pyr"/>
    <property type="match status" value="1"/>
</dbReference>
<dbReference type="EC" id="1.2.4.2" evidence="3"/>
<evidence type="ECO:0000313" key="8">
    <source>
        <dbReference type="Proteomes" id="UP000825134"/>
    </source>
</evidence>
<dbReference type="GO" id="GO:0005829">
    <property type="term" value="C:cytosol"/>
    <property type="evidence" value="ECO:0007669"/>
    <property type="project" value="TreeGrafter"/>
</dbReference>
<dbReference type="Gene3D" id="3.40.50.970">
    <property type="match status" value="1"/>
</dbReference>
<dbReference type="InterPro" id="IPR042179">
    <property type="entry name" value="KGD_C_sf"/>
</dbReference>
<dbReference type="InterPro" id="IPR011603">
    <property type="entry name" value="2oxoglutarate_DH_E1"/>
</dbReference>
<dbReference type="InterPro" id="IPR005475">
    <property type="entry name" value="Transketolase-like_Pyr-bd"/>
</dbReference>
<dbReference type="NCBIfam" id="TIGR00239">
    <property type="entry name" value="2oxo_dh_E1"/>
    <property type="match status" value="1"/>
</dbReference>
<evidence type="ECO:0000256" key="2">
    <source>
        <dbReference type="ARBA" id="ARBA00003906"/>
    </source>
</evidence>
<dbReference type="Pfam" id="PF16870">
    <property type="entry name" value="OxoGdeHyase_C"/>
    <property type="match status" value="1"/>
</dbReference>
<keyword evidence="5" id="KW-0786">Thiamine pyrophosphate</keyword>
<comment type="cofactor">
    <cofactor evidence="1">
        <name>thiamine diphosphate</name>
        <dbReference type="ChEBI" id="CHEBI:58937"/>
    </cofactor>
</comment>